<evidence type="ECO:0000259" key="5">
    <source>
        <dbReference type="Pfam" id="PF07992"/>
    </source>
</evidence>
<comment type="caution">
    <text evidence="6">The sequence shown here is derived from an EMBL/GenBank/DDBJ whole genome shotgun (WGS) entry which is preliminary data.</text>
</comment>
<reference evidence="6 7" key="1">
    <citation type="submission" date="2023-07" db="EMBL/GenBank/DDBJ databases">
        <title>Genomic Encyclopedia of Type Strains, Phase IV (KMG-IV): sequencing the most valuable type-strain genomes for metagenomic binning, comparative biology and taxonomic classification.</title>
        <authorList>
            <person name="Goeker M."/>
        </authorList>
    </citation>
    <scope>NUCLEOTIDE SEQUENCE [LARGE SCALE GENOMIC DNA]</scope>
    <source>
        <strain evidence="6 7">DSM 23494</strain>
    </source>
</reference>
<proteinExistence type="predicted"/>
<gene>
    <name evidence="6" type="ORF">J2S17_003532</name>
</gene>
<dbReference type="PANTHER" id="PTHR48105">
    <property type="entry name" value="THIOREDOXIN REDUCTASE 1-RELATED-RELATED"/>
    <property type="match status" value="1"/>
</dbReference>
<comment type="subunit">
    <text evidence="2">Homodimer.</text>
</comment>
<dbReference type="InterPro" id="IPR023753">
    <property type="entry name" value="FAD/NAD-binding_dom"/>
</dbReference>
<dbReference type="Gene3D" id="3.50.50.60">
    <property type="entry name" value="FAD/NAD(P)-binding domain"/>
    <property type="match status" value="2"/>
</dbReference>
<dbReference type="SUPFAM" id="SSF51905">
    <property type="entry name" value="FAD/NAD(P)-binding domain"/>
    <property type="match status" value="1"/>
</dbReference>
<feature type="domain" description="FAD/NAD(P)-binding" evidence="5">
    <location>
        <begin position="4"/>
        <end position="283"/>
    </location>
</feature>
<keyword evidence="3" id="KW-0285">Flavoprotein</keyword>
<organism evidence="6 7">
    <name type="scientific">Cytobacillus purgationiresistens</name>
    <dbReference type="NCBI Taxonomy" id="863449"/>
    <lineage>
        <taxon>Bacteria</taxon>
        <taxon>Bacillati</taxon>
        <taxon>Bacillota</taxon>
        <taxon>Bacilli</taxon>
        <taxon>Bacillales</taxon>
        <taxon>Bacillaceae</taxon>
        <taxon>Cytobacillus</taxon>
    </lineage>
</organism>
<dbReference type="Proteomes" id="UP001238088">
    <property type="component" value="Unassembled WGS sequence"/>
</dbReference>
<evidence type="ECO:0000256" key="1">
    <source>
        <dbReference type="ARBA" id="ARBA00001974"/>
    </source>
</evidence>
<sequence length="301" mass="32359">MMLDCAIIGGGPAGLSAALVLGRARRKVLLFDADRPRNSVSSASHGFLSRDGIEPAMLKSIAQKDLLQYPSVAIKQTEVVHVKKNDKHFVIVAMDKGVYLAKKVILATGIKEVLPNLTGLKSFYGKSVFSCAYCDGWELRDKQLAIFSGHPGTLQLIKILSNWSKNLIVCTNGNKPLDEETKVSLQSKGIKVYEEKIAKLFGDNGQIKIVHFENGLEAQIEGGFVSPEWCHPGSLAKGLGCKQTEKGGMITDSMGRTNIIGVYAAGDNTIVSPSQIAIAAGDGSRTAIGVNIDLTNEEFIL</sequence>
<keyword evidence="7" id="KW-1185">Reference proteome</keyword>
<keyword evidence="4" id="KW-0560">Oxidoreductase</keyword>
<dbReference type="RefSeq" id="WP_307476945.1">
    <property type="nucleotide sequence ID" value="NZ_JAUSUB010000016.1"/>
</dbReference>
<evidence type="ECO:0000313" key="6">
    <source>
        <dbReference type="EMBL" id="MDQ0271644.1"/>
    </source>
</evidence>
<evidence type="ECO:0000256" key="3">
    <source>
        <dbReference type="ARBA" id="ARBA00022630"/>
    </source>
</evidence>
<comment type="cofactor">
    <cofactor evidence="1">
        <name>FAD</name>
        <dbReference type="ChEBI" id="CHEBI:57692"/>
    </cofactor>
</comment>
<dbReference type="EMBL" id="JAUSUB010000016">
    <property type="protein sequence ID" value="MDQ0271644.1"/>
    <property type="molecule type" value="Genomic_DNA"/>
</dbReference>
<evidence type="ECO:0000256" key="4">
    <source>
        <dbReference type="ARBA" id="ARBA00023002"/>
    </source>
</evidence>
<accession>A0ABU0AK48</accession>
<dbReference type="PRINTS" id="PR00469">
    <property type="entry name" value="PNDRDTASEII"/>
</dbReference>
<protein>
    <submittedName>
        <fullName evidence="6">Thioredoxin reductase</fullName>
    </submittedName>
</protein>
<dbReference type="InterPro" id="IPR036188">
    <property type="entry name" value="FAD/NAD-bd_sf"/>
</dbReference>
<dbReference type="PRINTS" id="PR00368">
    <property type="entry name" value="FADPNR"/>
</dbReference>
<name>A0ABU0AK48_9BACI</name>
<dbReference type="InterPro" id="IPR050097">
    <property type="entry name" value="Ferredoxin-NADP_redctase_2"/>
</dbReference>
<dbReference type="Pfam" id="PF07992">
    <property type="entry name" value="Pyr_redox_2"/>
    <property type="match status" value="1"/>
</dbReference>
<evidence type="ECO:0000313" key="7">
    <source>
        <dbReference type="Proteomes" id="UP001238088"/>
    </source>
</evidence>
<evidence type="ECO:0000256" key="2">
    <source>
        <dbReference type="ARBA" id="ARBA00011738"/>
    </source>
</evidence>